<accession>A0A816THW5</accession>
<reference evidence="2" key="1">
    <citation type="submission" date="2021-01" db="EMBL/GenBank/DDBJ databases">
        <authorList>
            <consortium name="Genoscope - CEA"/>
            <person name="William W."/>
        </authorList>
    </citation>
    <scope>NUCLEOTIDE SEQUENCE</scope>
</reference>
<feature type="non-terminal residue" evidence="2">
    <location>
        <position position="199"/>
    </location>
</feature>
<organism evidence="2">
    <name type="scientific">Brassica napus</name>
    <name type="common">Rape</name>
    <dbReference type="NCBI Taxonomy" id="3708"/>
    <lineage>
        <taxon>Eukaryota</taxon>
        <taxon>Viridiplantae</taxon>
        <taxon>Streptophyta</taxon>
        <taxon>Embryophyta</taxon>
        <taxon>Tracheophyta</taxon>
        <taxon>Spermatophyta</taxon>
        <taxon>Magnoliopsida</taxon>
        <taxon>eudicotyledons</taxon>
        <taxon>Gunneridae</taxon>
        <taxon>Pentapetalae</taxon>
        <taxon>rosids</taxon>
        <taxon>malvids</taxon>
        <taxon>Brassicales</taxon>
        <taxon>Brassicaceae</taxon>
        <taxon>Brassiceae</taxon>
        <taxon>Brassica</taxon>
    </lineage>
</organism>
<feature type="region of interest" description="Disordered" evidence="1">
    <location>
        <begin position="81"/>
        <end position="116"/>
    </location>
</feature>
<feature type="non-terminal residue" evidence="2">
    <location>
        <position position="1"/>
    </location>
</feature>
<feature type="compositionally biased region" description="Polar residues" evidence="1">
    <location>
        <begin position="85"/>
        <end position="116"/>
    </location>
</feature>
<name>A0A816THW5_BRANA</name>
<evidence type="ECO:0000256" key="1">
    <source>
        <dbReference type="SAM" id="MobiDB-lite"/>
    </source>
</evidence>
<dbReference type="AlphaFoldDB" id="A0A816THW5"/>
<dbReference type="EMBL" id="HG994359">
    <property type="protein sequence ID" value="CAF2096891.1"/>
    <property type="molecule type" value="Genomic_DNA"/>
</dbReference>
<gene>
    <name evidence="2" type="ORF">DARMORV10_A05P16250.1</name>
</gene>
<sequence length="199" mass="21801">EPIHLVDQNDSHTMREYRMNPLAPLDGGNLKNIGGKIGNIDTMELSEGRLLVDLDTRKALVFTKKGLETKWEGVGYSKNKEDDQCVQSMKSGSYNPLRTGNSSTSVPDDPISSQLKVSHTGRKLASIIITPSREDFASEINVTFHNKGAARAITFSPTEKDNLYNAPDNGQVVGTLQGMEIGDSTTIVDQQNETMVECD</sequence>
<protein>
    <submittedName>
        <fullName evidence="2">(rape) hypothetical protein</fullName>
    </submittedName>
</protein>
<evidence type="ECO:0000313" key="2">
    <source>
        <dbReference type="EMBL" id="CAF2096891.1"/>
    </source>
</evidence>
<dbReference type="Proteomes" id="UP001295469">
    <property type="component" value="Chromosome A05"/>
</dbReference>
<proteinExistence type="predicted"/>